<protein>
    <submittedName>
        <fullName evidence="3">Nuclear transport factor 2 family protein</fullName>
    </submittedName>
</protein>
<comment type="caution">
    <text evidence="3">The sequence shown here is derived from an EMBL/GenBank/DDBJ whole genome shotgun (WGS) entry which is preliminary data.</text>
</comment>
<dbReference type="Pfam" id="PF12680">
    <property type="entry name" value="SnoaL_2"/>
    <property type="match status" value="1"/>
</dbReference>
<feature type="chain" id="PRO_5018750242" evidence="1">
    <location>
        <begin position="24"/>
        <end position="142"/>
    </location>
</feature>
<feature type="domain" description="SnoaL-like" evidence="2">
    <location>
        <begin position="32"/>
        <end position="133"/>
    </location>
</feature>
<evidence type="ECO:0000259" key="2">
    <source>
        <dbReference type="Pfam" id="PF12680"/>
    </source>
</evidence>
<dbReference type="Gene3D" id="3.10.450.50">
    <property type="match status" value="1"/>
</dbReference>
<evidence type="ECO:0000256" key="1">
    <source>
        <dbReference type="SAM" id="SignalP"/>
    </source>
</evidence>
<dbReference type="AlphaFoldDB" id="A0A3S2UKH6"/>
<keyword evidence="4" id="KW-1185">Reference proteome</keyword>
<feature type="signal peptide" evidence="1">
    <location>
        <begin position="1"/>
        <end position="23"/>
    </location>
</feature>
<evidence type="ECO:0000313" key="3">
    <source>
        <dbReference type="EMBL" id="RVT99841.1"/>
    </source>
</evidence>
<organism evidence="3 4">
    <name type="scientific">Mucilaginibacter limnophilus</name>
    <dbReference type="NCBI Taxonomy" id="1932778"/>
    <lineage>
        <taxon>Bacteria</taxon>
        <taxon>Pseudomonadati</taxon>
        <taxon>Bacteroidota</taxon>
        <taxon>Sphingobacteriia</taxon>
        <taxon>Sphingobacteriales</taxon>
        <taxon>Sphingobacteriaceae</taxon>
        <taxon>Mucilaginibacter</taxon>
    </lineage>
</organism>
<dbReference type="OrthoDB" id="129343at2"/>
<dbReference type="PROSITE" id="PS51257">
    <property type="entry name" value="PROKAR_LIPOPROTEIN"/>
    <property type="match status" value="1"/>
</dbReference>
<dbReference type="SUPFAM" id="SSF54427">
    <property type="entry name" value="NTF2-like"/>
    <property type="match status" value="1"/>
</dbReference>
<sequence>MKNLIYLLLLTMALAGCSSTDQTAEKNLAAAKEMFAAFNGHDWKKMASFYADTAEFLDPAFGIDYVKKTRKETAEKYAGMQQMFPDINDNITDISASGDRVTVQFVSSGTPAGQAKWYLPICSVLTFKDGKIIKDATYYDNE</sequence>
<reference evidence="3 4" key="1">
    <citation type="submission" date="2019-01" db="EMBL/GenBank/DDBJ databases">
        <authorList>
            <person name="Chen W.-M."/>
        </authorList>
    </citation>
    <scope>NUCLEOTIDE SEQUENCE [LARGE SCALE GENOMIC DNA]</scope>
    <source>
        <strain evidence="3 4">YBJ-36</strain>
    </source>
</reference>
<dbReference type="InterPro" id="IPR037401">
    <property type="entry name" value="SnoaL-like"/>
</dbReference>
<dbReference type="RefSeq" id="WP_127706548.1">
    <property type="nucleotide sequence ID" value="NZ_SACK01000007.1"/>
</dbReference>
<dbReference type="Proteomes" id="UP000282759">
    <property type="component" value="Unassembled WGS sequence"/>
</dbReference>
<dbReference type="EMBL" id="SACK01000007">
    <property type="protein sequence ID" value="RVT99841.1"/>
    <property type="molecule type" value="Genomic_DNA"/>
</dbReference>
<accession>A0A3S2UKH6</accession>
<name>A0A3S2UKH6_9SPHI</name>
<proteinExistence type="predicted"/>
<evidence type="ECO:0000313" key="4">
    <source>
        <dbReference type="Proteomes" id="UP000282759"/>
    </source>
</evidence>
<dbReference type="InterPro" id="IPR032710">
    <property type="entry name" value="NTF2-like_dom_sf"/>
</dbReference>
<gene>
    <name evidence="3" type="ORF">EOD41_15485</name>
</gene>
<keyword evidence="1" id="KW-0732">Signal</keyword>